<proteinExistence type="predicted"/>
<dbReference type="STRING" id="417292.SAMN05421806_101468"/>
<protein>
    <submittedName>
        <fullName evidence="1">Uncharacterized protein</fullName>
    </submittedName>
</protein>
<reference evidence="1 2" key="1">
    <citation type="submission" date="2016-10" db="EMBL/GenBank/DDBJ databases">
        <authorList>
            <person name="de Groot N.N."/>
        </authorList>
    </citation>
    <scope>NUCLEOTIDE SEQUENCE [LARGE SCALE GENOMIC DNA]</scope>
    <source>
        <strain evidence="1 2">CGMCC 4.5727</strain>
    </source>
</reference>
<evidence type="ECO:0000313" key="2">
    <source>
        <dbReference type="Proteomes" id="UP000199155"/>
    </source>
</evidence>
<evidence type="ECO:0000313" key="1">
    <source>
        <dbReference type="EMBL" id="SDJ45285.1"/>
    </source>
</evidence>
<dbReference type="AlphaFoldDB" id="A0A1G8TWK5"/>
<dbReference type="EMBL" id="FNFF01000001">
    <property type="protein sequence ID" value="SDJ45285.1"/>
    <property type="molecule type" value="Genomic_DNA"/>
</dbReference>
<dbReference type="Proteomes" id="UP000199155">
    <property type="component" value="Unassembled WGS sequence"/>
</dbReference>
<organism evidence="1 2">
    <name type="scientific">Streptomyces indicus</name>
    <dbReference type="NCBI Taxonomy" id="417292"/>
    <lineage>
        <taxon>Bacteria</taxon>
        <taxon>Bacillati</taxon>
        <taxon>Actinomycetota</taxon>
        <taxon>Actinomycetes</taxon>
        <taxon>Kitasatosporales</taxon>
        <taxon>Streptomycetaceae</taxon>
        <taxon>Streptomyces</taxon>
    </lineage>
</organism>
<dbReference type="RefSeq" id="WP_176953605.1">
    <property type="nucleotide sequence ID" value="NZ_FNFF01000001.1"/>
</dbReference>
<keyword evidence="2" id="KW-1185">Reference proteome</keyword>
<name>A0A1G8TWK5_9ACTN</name>
<sequence length="50" mass="5457">MNDNRADRPVRRETGLLLFLAAALILAVLHPDLYTGLIERLVAVFPGLAA</sequence>
<gene>
    <name evidence="1" type="ORF">SAMN05421806_101468</name>
</gene>
<accession>A0A1G8TWK5</accession>